<comment type="caution">
    <text evidence="1">The sequence shown here is derived from an EMBL/GenBank/DDBJ whole genome shotgun (WGS) entry which is preliminary data.</text>
</comment>
<accession>A0AAN9J1A0</accession>
<evidence type="ECO:0000313" key="2">
    <source>
        <dbReference type="Proteomes" id="UP001372338"/>
    </source>
</evidence>
<gene>
    <name evidence="1" type="ORF">RIF29_04498</name>
</gene>
<protein>
    <submittedName>
        <fullName evidence="1">Uncharacterized protein</fullName>
    </submittedName>
</protein>
<dbReference type="AlphaFoldDB" id="A0AAN9J1A0"/>
<sequence>MCKKRICNPGSAINAFKRLVFIYFQKQFELGVKYGKSLRPEDIAVEEDNQYMSEEENFEMKLKEKPLGPPLELEVKKVNEQHRQNHCNDFMWI</sequence>
<evidence type="ECO:0000313" key="1">
    <source>
        <dbReference type="EMBL" id="KAK7290227.1"/>
    </source>
</evidence>
<reference evidence="1 2" key="1">
    <citation type="submission" date="2024-01" db="EMBL/GenBank/DDBJ databases">
        <title>The genomes of 5 underutilized Papilionoideae crops provide insights into root nodulation and disease resistanc.</title>
        <authorList>
            <person name="Yuan L."/>
        </authorList>
    </citation>
    <scope>NUCLEOTIDE SEQUENCE [LARGE SCALE GENOMIC DNA]</scope>
    <source>
        <strain evidence="1">ZHUSHIDOU_FW_LH</strain>
        <tissue evidence="1">Leaf</tissue>
    </source>
</reference>
<proteinExistence type="predicted"/>
<dbReference type="Proteomes" id="UP001372338">
    <property type="component" value="Unassembled WGS sequence"/>
</dbReference>
<keyword evidence="2" id="KW-1185">Reference proteome</keyword>
<dbReference type="EMBL" id="JAYWIO010000001">
    <property type="protein sequence ID" value="KAK7290227.1"/>
    <property type="molecule type" value="Genomic_DNA"/>
</dbReference>
<organism evidence="1 2">
    <name type="scientific">Crotalaria pallida</name>
    <name type="common">Smooth rattlebox</name>
    <name type="synonym">Crotalaria striata</name>
    <dbReference type="NCBI Taxonomy" id="3830"/>
    <lineage>
        <taxon>Eukaryota</taxon>
        <taxon>Viridiplantae</taxon>
        <taxon>Streptophyta</taxon>
        <taxon>Embryophyta</taxon>
        <taxon>Tracheophyta</taxon>
        <taxon>Spermatophyta</taxon>
        <taxon>Magnoliopsida</taxon>
        <taxon>eudicotyledons</taxon>
        <taxon>Gunneridae</taxon>
        <taxon>Pentapetalae</taxon>
        <taxon>rosids</taxon>
        <taxon>fabids</taxon>
        <taxon>Fabales</taxon>
        <taxon>Fabaceae</taxon>
        <taxon>Papilionoideae</taxon>
        <taxon>50 kb inversion clade</taxon>
        <taxon>genistoids sensu lato</taxon>
        <taxon>core genistoids</taxon>
        <taxon>Crotalarieae</taxon>
        <taxon>Crotalaria</taxon>
    </lineage>
</organism>
<name>A0AAN9J1A0_CROPI</name>